<evidence type="ECO:0000313" key="3">
    <source>
        <dbReference type="Proteomes" id="UP001596091"/>
    </source>
</evidence>
<feature type="signal peptide" evidence="1">
    <location>
        <begin position="1"/>
        <end position="27"/>
    </location>
</feature>
<gene>
    <name evidence="2" type="ORF">ACFPT7_06040</name>
</gene>
<evidence type="ECO:0000256" key="1">
    <source>
        <dbReference type="SAM" id="SignalP"/>
    </source>
</evidence>
<dbReference type="EMBL" id="JBHSPH010000002">
    <property type="protein sequence ID" value="MFC5861845.1"/>
    <property type="molecule type" value="Genomic_DNA"/>
</dbReference>
<keyword evidence="3" id="KW-1185">Reference proteome</keyword>
<organism evidence="2 3">
    <name type="scientific">Acidicapsa dinghuensis</name>
    <dbReference type="NCBI Taxonomy" id="2218256"/>
    <lineage>
        <taxon>Bacteria</taxon>
        <taxon>Pseudomonadati</taxon>
        <taxon>Acidobacteriota</taxon>
        <taxon>Terriglobia</taxon>
        <taxon>Terriglobales</taxon>
        <taxon>Acidobacteriaceae</taxon>
        <taxon>Acidicapsa</taxon>
    </lineage>
</organism>
<evidence type="ECO:0008006" key="4">
    <source>
        <dbReference type="Google" id="ProtNLM"/>
    </source>
</evidence>
<feature type="chain" id="PRO_5045535623" description="DUF3466 family protein" evidence="1">
    <location>
        <begin position="28"/>
        <end position="424"/>
    </location>
</feature>
<sequence length="424" mass="44886">MNILSQRNFRKLWVTTIVVACFSDAFAQTHYKVTDLGHLDNSNLGCAMGLNNRGWTEIMEGQMPPGKEDFVVALLGGRAAIDIDGINFDLGTLGGKNSFVNYGGINERGQAVGYAETGVKDPNGEDICAFGTGLTCRPFFWQNGSMSALPTLGGNNGQASAINNSGQVAGFAENGDVDSTCPANTTNNRIDLGVLWENGKAQVLLPLGNDQDSEAVDINSQGDTVGYSGTCSGTANHAVLWEYGSPISLPDLGFLGSNEAYGINDQGQIVGTVSNGTFFSAALWEDQTLTVLKALPGDILALGEAINNQGLVVGSALDSQFKWSHALIWINGKPINLNKLFPENSNLYATMANQINDKGQISGMAVVLHGPHTGEIDAFVATPVDESFGRSVADVVGEHPQFDPPADFKKLLLSRTAGHGQSVR</sequence>
<reference evidence="3" key="1">
    <citation type="journal article" date="2019" name="Int. J. Syst. Evol. Microbiol.">
        <title>The Global Catalogue of Microorganisms (GCM) 10K type strain sequencing project: providing services to taxonomists for standard genome sequencing and annotation.</title>
        <authorList>
            <consortium name="The Broad Institute Genomics Platform"/>
            <consortium name="The Broad Institute Genome Sequencing Center for Infectious Disease"/>
            <person name="Wu L."/>
            <person name="Ma J."/>
        </authorList>
    </citation>
    <scope>NUCLEOTIDE SEQUENCE [LARGE SCALE GENOMIC DNA]</scope>
    <source>
        <strain evidence="3">JCM 4087</strain>
    </source>
</reference>
<proteinExistence type="predicted"/>
<keyword evidence="1" id="KW-0732">Signal</keyword>
<accession>A0ABW1ECS8</accession>
<protein>
    <recommendedName>
        <fullName evidence="4">DUF3466 family protein</fullName>
    </recommendedName>
</protein>
<name>A0ABW1ECS8_9BACT</name>
<dbReference type="RefSeq" id="WP_263337545.1">
    <property type="nucleotide sequence ID" value="NZ_JAGSYH010000004.1"/>
</dbReference>
<evidence type="ECO:0000313" key="2">
    <source>
        <dbReference type="EMBL" id="MFC5861845.1"/>
    </source>
</evidence>
<comment type="caution">
    <text evidence="2">The sequence shown here is derived from an EMBL/GenBank/DDBJ whole genome shotgun (WGS) entry which is preliminary data.</text>
</comment>
<dbReference type="Proteomes" id="UP001596091">
    <property type="component" value="Unassembled WGS sequence"/>
</dbReference>